<keyword evidence="3" id="KW-1185">Reference proteome</keyword>
<evidence type="ECO:0000313" key="2">
    <source>
        <dbReference type="EMBL" id="KAK4019507.1"/>
    </source>
</evidence>
<dbReference type="EMBL" id="JAOYFB010000036">
    <property type="protein sequence ID" value="KAK4019507.1"/>
    <property type="molecule type" value="Genomic_DNA"/>
</dbReference>
<gene>
    <name evidence="2" type="ORF">OUZ56_001523</name>
</gene>
<name>A0ABR0A2X8_9CRUS</name>
<feature type="region of interest" description="Disordered" evidence="1">
    <location>
        <begin position="167"/>
        <end position="196"/>
    </location>
</feature>
<organism evidence="2 3">
    <name type="scientific">Daphnia magna</name>
    <dbReference type="NCBI Taxonomy" id="35525"/>
    <lineage>
        <taxon>Eukaryota</taxon>
        <taxon>Metazoa</taxon>
        <taxon>Ecdysozoa</taxon>
        <taxon>Arthropoda</taxon>
        <taxon>Crustacea</taxon>
        <taxon>Branchiopoda</taxon>
        <taxon>Diplostraca</taxon>
        <taxon>Cladocera</taxon>
        <taxon>Anomopoda</taxon>
        <taxon>Daphniidae</taxon>
        <taxon>Daphnia</taxon>
    </lineage>
</organism>
<dbReference type="PANTHER" id="PTHR31912">
    <property type="entry name" value="IP13529P"/>
    <property type="match status" value="1"/>
</dbReference>
<proteinExistence type="predicted"/>
<accession>A0ABR0A2X8</accession>
<sequence length="401" mass="46445">MESKTCISTLSAEDLRFHLLSTNKLPAGIPEKLLVKDPQPDVRQVLPDVSFQHIEPGVTDFDVSDPLQQDSFHQANATADKTTQRLARFFLELRAKHNVSHSAIDFIAKNIDTIFKDVAQFCDLETNLTLTNIEKATSKLNSHQKRIRYFTSNMGFVEPVAKLKRLREVHREEPRRKRPTQDSSPIQKKPRVTKRPHVKKNADYIFNEAECQFKVEWLKSHPPGGDNDTVIIEYSKATFGYRQKEIKQTLTEPGLIMKEYPRFKDFQNGSLFQVEFQLLYPDAKNFEKVFKEKFLFKILALANKKNIDIPDCPDECLKAVFVLLKLTPSIVKLRKVNFRLITERLIVFLKDNADLIQLSETRDPHLKQPFICCMGTMETPTNFWIVIDRDIILCAEDVHEI</sequence>
<evidence type="ECO:0000256" key="1">
    <source>
        <dbReference type="SAM" id="MobiDB-lite"/>
    </source>
</evidence>
<evidence type="ECO:0000313" key="3">
    <source>
        <dbReference type="Proteomes" id="UP001234178"/>
    </source>
</evidence>
<comment type="caution">
    <text evidence="2">The sequence shown here is derived from an EMBL/GenBank/DDBJ whole genome shotgun (WGS) entry which is preliminary data.</text>
</comment>
<protein>
    <submittedName>
        <fullName evidence="2">Uncharacterized protein</fullName>
    </submittedName>
</protein>
<dbReference type="PANTHER" id="PTHR31912:SF36">
    <property type="entry name" value="C2H2-TYPE DOMAIN-CONTAINING PROTEIN"/>
    <property type="match status" value="1"/>
</dbReference>
<dbReference type="Proteomes" id="UP001234178">
    <property type="component" value="Unassembled WGS sequence"/>
</dbReference>
<reference evidence="2 3" key="1">
    <citation type="journal article" date="2023" name="Nucleic Acids Res.">
        <title>The hologenome of Daphnia magna reveals possible DNA methylation and microbiome-mediated evolution of the host genome.</title>
        <authorList>
            <person name="Chaturvedi A."/>
            <person name="Li X."/>
            <person name="Dhandapani V."/>
            <person name="Marshall H."/>
            <person name="Kissane S."/>
            <person name="Cuenca-Cambronero M."/>
            <person name="Asole G."/>
            <person name="Calvet F."/>
            <person name="Ruiz-Romero M."/>
            <person name="Marangio P."/>
            <person name="Guigo R."/>
            <person name="Rago D."/>
            <person name="Mirbahai L."/>
            <person name="Eastwood N."/>
            <person name="Colbourne J.K."/>
            <person name="Zhou J."/>
            <person name="Mallon E."/>
            <person name="Orsini L."/>
        </authorList>
    </citation>
    <scope>NUCLEOTIDE SEQUENCE [LARGE SCALE GENOMIC DNA]</scope>
    <source>
        <strain evidence="2">LRV0_1</strain>
    </source>
</reference>